<dbReference type="Gramene" id="PRQ39264">
    <property type="protein sequence ID" value="PRQ39264"/>
    <property type="gene ID" value="RchiOBHm_Chr4g0423221"/>
</dbReference>
<feature type="region of interest" description="Disordered" evidence="1">
    <location>
        <begin position="36"/>
        <end position="64"/>
    </location>
</feature>
<evidence type="ECO:0000256" key="1">
    <source>
        <dbReference type="SAM" id="MobiDB-lite"/>
    </source>
</evidence>
<evidence type="ECO:0000313" key="2">
    <source>
        <dbReference type="EMBL" id="PRQ39264.1"/>
    </source>
</evidence>
<gene>
    <name evidence="2" type="ORF">RchiOBHm_Chr4g0423221</name>
</gene>
<keyword evidence="3" id="KW-1185">Reference proteome</keyword>
<organism evidence="2 3">
    <name type="scientific">Rosa chinensis</name>
    <name type="common">China rose</name>
    <dbReference type="NCBI Taxonomy" id="74649"/>
    <lineage>
        <taxon>Eukaryota</taxon>
        <taxon>Viridiplantae</taxon>
        <taxon>Streptophyta</taxon>
        <taxon>Embryophyta</taxon>
        <taxon>Tracheophyta</taxon>
        <taxon>Spermatophyta</taxon>
        <taxon>Magnoliopsida</taxon>
        <taxon>eudicotyledons</taxon>
        <taxon>Gunneridae</taxon>
        <taxon>Pentapetalae</taxon>
        <taxon>rosids</taxon>
        <taxon>fabids</taxon>
        <taxon>Rosales</taxon>
        <taxon>Rosaceae</taxon>
        <taxon>Rosoideae</taxon>
        <taxon>Rosoideae incertae sedis</taxon>
        <taxon>Rosa</taxon>
    </lineage>
</organism>
<comment type="caution">
    <text evidence="2">The sequence shown here is derived from an EMBL/GenBank/DDBJ whole genome shotgun (WGS) entry which is preliminary data.</text>
</comment>
<dbReference type="Proteomes" id="UP000238479">
    <property type="component" value="Chromosome 4"/>
</dbReference>
<dbReference type="AlphaFoldDB" id="A0A2P6QYL2"/>
<reference evidence="2 3" key="1">
    <citation type="journal article" date="2018" name="Nat. Genet.">
        <title>The Rosa genome provides new insights in the design of modern roses.</title>
        <authorList>
            <person name="Bendahmane M."/>
        </authorList>
    </citation>
    <scope>NUCLEOTIDE SEQUENCE [LARGE SCALE GENOMIC DNA]</scope>
    <source>
        <strain evidence="3">cv. Old Blush</strain>
    </source>
</reference>
<accession>A0A2P6QYL2</accession>
<evidence type="ECO:0000313" key="3">
    <source>
        <dbReference type="Proteomes" id="UP000238479"/>
    </source>
</evidence>
<sequence>MPSSQSRCSATSAAAILSQQLITIVGSEWRVEKPKGVRFRPHSRKKQPLSLPRQRESLNLTSIS</sequence>
<proteinExistence type="predicted"/>
<dbReference type="EMBL" id="PDCK01000042">
    <property type="protein sequence ID" value="PRQ39264.1"/>
    <property type="molecule type" value="Genomic_DNA"/>
</dbReference>
<name>A0A2P6QYL2_ROSCH</name>
<protein>
    <submittedName>
        <fullName evidence="2">Uncharacterized protein</fullName>
    </submittedName>
</protein>
<feature type="compositionally biased region" description="Basic residues" evidence="1">
    <location>
        <begin position="36"/>
        <end position="47"/>
    </location>
</feature>